<dbReference type="STRING" id="1003195.SCATT_19610"/>
<reference evidence="3" key="1">
    <citation type="submission" date="2011-12" db="EMBL/GenBank/DDBJ databases">
        <title>Complete genome sequence of Streptomyces cattleya strain DSM 46488.</title>
        <authorList>
            <person name="Ou H.-Y."/>
            <person name="Li P."/>
            <person name="Zhao C."/>
            <person name="O'Hagan D."/>
            <person name="Deng Z."/>
        </authorList>
    </citation>
    <scope>NUCLEOTIDE SEQUENCE [LARGE SCALE GENOMIC DNA]</scope>
    <source>
        <strain evidence="3">ATCC 35852 / DSM 46488 / JCM 4925 / NBRC 14057 / NRRL 8057</strain>
    </source>
</reference>
<dbReference type="SUPFAM" id="SSF140453">
    <property type="entry name" value="EsxAB dimer-like"/>
    <property type="match status" value="1"/>
</dbReference>
<evidence type="ECO:0000313" key="2">
    <source>
        <dbReference type="EMBL" id="AEW94332.1"/>
    </source>
</evidence>
<dbReference type="KEGG" id="scy:SCATT_19610"/>
<dbReference type="KEGG" id="sct:SCAT_1970"/>
<dbReference type="OrthoDB" id="4213242at2"/>
<keyword evidence="3" id="KW-1185">Reference proteome</keyword>
<accession>G8WTY7</accession>
<gene>
    <name evidence="2" type="ordered locus">SCATT_19610</name>
</gene>
<dbReference type="AlphaFoldDB" id="F8JUC3"/>
<feature type="region of interest" description="Disordered" evidence="1">
    <location>
        <begin position="1"/>
        <end position="42"/>
    </location>
</feature>
<dbReference type="eggNOG" id="ENOG5031MT9">
    <property type="taxonomic scope" value="Bacteria"/>
</dbReference>
<dbReference type="PATRIC" id="fig|1003195.11.peg.3499"/>
<organism evidence="2 3">
    <name type="scientific">Streptantibioticus cattleyicolor (strain ATCC 35852 / DSM 46488 / JCM 4925 / NBRC 14057 / NRRL 8057)</name>
    <name type="common">Streptomyces cattleya</name>
    <dbReference type="NCBI Taxonomy" id="1003195"/>
    <lineage>
        <taxon>Bacteria</taxon>
        <taxon>Bacillati</taxon>
        <taxon>Actinomycetota</taxon>
        <taxon>Actinomycetes</taxon>
        <taxon>Kitasatosporales</taxon>
        <taxon>Streptomycetaceae</taxon>
        <taxon>Streptantibioticus</taxon>
    </lineage>
</organism>
<dbReference type="InterPro" id="IPR036689">
    <property type="entry name" value="ESAT-6-like_sf"/>
</dbReference>
<evidence type="ECO:0000313" key="3">
    <source>
        <dbReference type="Proteomes" id="UP000007842"/>
    </source>
</evidence>
<dbReference type="Proteomes" id="UP000007842">
    <property type="component" value="Chromosome"/>
</dbReference>
<name>F8JUC3_STREN</name>
<accession>F8JUC3</accession>
<proteinExistence type="predicted"/>
<protein>
    <submittedName>
        <fullName evidence="2">Uncharacterized protein</fullName>
    </submittedName>
</protein>
<sequence length="136" mass="13681">MGEGGTARGKWAAFDGGGTRLDPRAGGGTGAGSPDGDRLGVEPSVLRASAAAAGTVAGDLAQAVTPALRDVRAAAASLAGWGSGARLEADAAGWTAAFEGLHRRIGRIGALLTDTANGHEWHDDRVYQAFSGDLKR</sequence>
<dbReference type="RefSeq" id="WP_014142725.1">
    <property type="nucleotide sequence ID" value="NC_016111.1"/>
</dbReference>
<dbReference type="EMBL" id="CP003219">
    <property type="protein sequence ID" value="AEW94332.1"/>
    <property type="molecule type" value="Genomic_DNA"/>
</dbReference>
<evidence type="ECO:0000256" key="1">
    <source>
        <dbReference type="SAM" id="MobiDB-lite"/>
    </source>
</evidence>
<dbReference type="HOGENOM" id="CLU_1874220_0_0_11"/>
<feature type="compositionally biased region" description="Gly residues" evidence="1">
    <location>
        <begin position="15"/>
        <end position="33"/>
    </location>
</feature>